<dbReference type="Proteomes" id="UP000315949">
    <property type="component" value="Unassembled WGS sequence"/>
</dbReference>
<organism evidence="2 3">
    <name type="scientific">Luteimonas wenzhouensis</name>
    <dbReference type="NCBI Taxonomy" id="2599615"/>
    <lineage>
        <taxon>Bacteria</taxon>
        <taxon>Pseudomonadati</taxon>
        <taxon>Pseudomonadota</taxon>
        <taxon>Gammaproteobacteria</taxon>
        <taxon>Lysobacterales</taxon>
        <taxon>Lysobacteraceae</taxon>
        <taxon>Luteimonas</taxon>
    </lineage>
</organism>
<feature type="transmembrane region" description="Helical" evidence="1">
    <location>
        <begin position="58"/>
        <end position="77"/>
    </location>
</feature>
<dbReference type="RefSeq" id="WP_146312302.1">
    <property type="nucleotide sequence ID" value="NZ_VOHE01000003.1"/>
</dbReference>
<keyword evidence="1" id="KW-0812">Transmembrane</keyword>
<reference evidence="2 3" key="1">
    <citation type="submission" date="2019-07" db="EMBL/GenBank/DDBJ databases">
        <title>Luteimonas sp. YD-1 nov., isolated from acidic soil.</title>
        <authorList>
            <person name="Zhou J."/>
        </authorList>
    </citation>
    <scope>NUCLEOTIDE SEQUENCE [LARGE SCALE GENOMIC DNA]</scope>
    <source>
        <strain evidence="2 3">YD-1</strain>
    </source>
</reference>
<protein>
    <recommendedName>
        <fullName evidence="4">PQ-loop repeat-containing protein</fullName>
    </recommendedName>
</protein>
<keyword evidence="1" id="KW-0472">Membrane</keyword>
<accession>A0A5C5U1Q5</accession>
<evidence type="ECO:0000256" key="1">
    <source>
        <dbReference type="SAM" id="Phobius"/>
    </source>
</evidence>
<dbReference type="OrthoDB" id="5966732at2"/>
<keyword evidence="1" id="KW-1133">Transmembrane helix</keyword>
<evidence type="ECO:0000313" key="2">
    <source>
        <dbReference type="EMBL" id="TWT19679.1"/>
    </source>
</evidence>
<dbReference type="Gene3D" id="1.20.1280.290">
    <property type="match status" value="1"/>
</dbReference>
<evidence type="ECO:0000313" key="3">
    <source>
        <dbReference type="Proteomes" id="UP000315949"/>
    </source>
</evidence>
<proteinExistence type="predicted"/>
<comment type="caution">
    <text evidence="2">The sequence shown here is derived from an EMBL/GenBank/DDBJ whole genome shotgun (WGS) entry which is preliminary data.</text>
</comment>
<dbReference type="EMBL" id="VOHE01000003">
    <property type="protein sequence ID" value="TWT19679.1"/>
    <property type="molecule type" value="Genomic_DNA"/>
</dbReference>
<feature type="transmembrane region" description="Helical" evidence="1">
    <location>
        <begin position="6"/>
        <end position="22"/>
    </location>
</feature>
<evidence type="ECO:0008006" key="4">
    <source>
        <dbReference type="Google" id="ProtNLM"/>
    </source>
</evidence>
<dbReference type="AlphaFoldDB" id="A0A5C5U1Q5"/>
<gene>
    <name evidence="2" type="ORF">FQY79_07505</name>
</gene>
<feature type="transmembrane region" description="Helical" evidence="1">
    <location>
        <begin position="34"/>
        <end position="52"/>
    </location>
</feature>
<name>A0A5C5U1Q5_9GAMM</name>
<sequence length="82" mass="8983">MNPDWIGWAASAILLATLVRQIRKQVADGGAGVSRWLFIGQSLASVGFIAYSVLLDNWVFIVTNTCILLTAIVGQCLRPRKH</sequence>
<keyword evidence="3" id="KW-1185">Reference proteome</keyword>